<dbReference type="OrthoDB" id="7068748at2"/>
<dbReference type="EMBL" id="SRPF01000003">
    <property type="protein sequence ID" value="TGN39211.1"/>
    <property type="molecule type" value="Genomic_DNA"/>
</dbReference>
<feature type="transmembrane region" description="Helical" evidence="1">
    <location>
        <begin position="55"/>
        <end position="76"/>
    </location>
</feature>
<accession>A0A4Z1BQ82</accession>
<sequence length="314" mass="35446">MKNGASLIKSAVRALAKHPRMLVPLILCWLAYAPLVVAFRFHIDWGAYEQWMQILIAFSGVLLLSLAFAWSAFVLIELIRQIEMDEEPRLYQALAKAVANTIMALPIVLAWAVIWLLLLILEAIFSKKRSDDSDTAYNPENIAKTVAGYGQFSLSSAFFEALQKGVRMLAFLIFPAIAWERLGTFASIKKGLGIARTHKSEFAAGFVLTELAALIVFIPPAILFYISREFDVSFPDAVWFGTMIYCAFAWSFALFLEQMFVAELYLWHLIWEREVENAASEGRRKPHLVDVKRPSVMDGVADLYLTRLGETPAR</sequence>
<feature type="transmembrane region" description="Helical" evidence="1">
    <location>
        <begin position="165"/>
        <end position="182"/>
    </location>
</feature>
<name>A0A4Z1BQ82_9GAMM</name>
<evidence type="ECO:0000313" key="2">
    <source>
        <dbReference type="EMBL" id="TGN39211.1"/>
    </source>
</evidence>
<dbReference type="AlphaFoldDB" id="A0A4Z1BQ82"/>
<evidence type="ECO:0000256" key="1">
    <source>
        <dbReference type="SAM" id="Phobius"/>
    </source>
</evidence>
<feature type="transmembrane region" description="Helical" evidence="1">
    <location>
        <begin position="97"/>
        <end position="121"/>
    </location>
</feature>
<organism evidence="2 3">
    <name type="scientific">Marinobacter confluentis</name>
    <dbReference type="NCBI Taxonomy" id="1697557"/>
    <lineage>
        <taxon>Bacteria</taxon>
        <taxon>Pseudomonadati</taxon>
        <taxon>Pseudomonadota</taxon>
        <taxon>Gammaproteobacteria</taxon>
        <taxon>Pseudomonadales</taxon>
        <taxon>Marinobacteraceae</taxon>
        <taxon>Marinobacter</taxon>
    </lineage>
</organism>
<keyword evidence="3" id="KW-1185">Reference proteome</keyword>
<proteinExistence type="predicted"/>
<dbReference type="Proteomes" id="UP000298325">
    <property type="component" value="Unassembled WGS sequence"/>
</dbReference>
<feature type="transmembrane region" description="Helical" evidence="1">
    <location>
        <begin position="21"/>
        <end position="43"/>
    </location>
</feature>
<protein>
    <submittedName>
        <fullName evidence="2">Uncharacterized protein</fullName>
    </submittedName>
</protein>
<comment type="caution">
    <text evidence="2">The sequence shown here is derived from an EMBL/GenBank/DDBJ whole genome shotgun (WGS) entry which is preliminary data.</text>
</comment>
<evidence type="ECO:0000313" key="3">
    <source>
        <dbReference type="Proteomes" id="UP000298325"/>
    </source>
</evidence>
<feature type="transmembrane region" description="Helical" evidence="1">
    <location>
        <begin position="238"/>
        <end position="256"/>
    </location>
</feature>
<gene>
    <name evidence="2" type="ORF">E5Q11_11200</name>
</gene>
<feature type="transmembrane region" description="Helical" evidence="1">
    <location>
        <begin position="202"/>
        <end position="226"/>
    </location>
</feature>
<keyword evidence="1" id="KW-1133">Transmembrane helix</keyword>
<keyword evidence="1" id="KW-0812">Transmembrane</keyword>
<keyword evidence="1" id="KW-0472">Membrane</keyword>
<dbReference type="RefSeq" id="WP_135803520.1">
    <property type="nucleotide sequence ID" value="NZ_SRPF01000003.1"/>
</dbReference>
<reference evidence="2 3" key="1">
    <citation type="submission" date="2019-04" db="EMBL/GenBank/DDBJ databases">
        <authorList>
            <person name="Park S."/>
            <person name="Yoon J.-H."/>
        </authorList>
    </citation>
    <scope>NUCLEOTIDE SEQUENCE [LARGE SCALE GENOMIC DNA]</scope>
    <source>
        <strain evidence="2 3">HJM-18</strain>
    </source>
</reference>